<dbReference type="RefSeq" id="WP_222991958.1">
    <property type="nucleotide sequence ID" value="NZ_JAINVV010000010.1"/>
</dbReference>
<dbReference type="Pfam" id="PF00293">
    <property type="entry name" value="NUDIX"/>
    <property type="match status" value="1"/>
</dbReference>
<organism evidence="8 9">
    <name type="scientific">Sphingomonas colocasiae</name>
    <dbReference type="NCBI Taxonomy" id="1848973"/>
    <lineage>
        <taxon>Bacteria</taxon>
        <taxon>Pseudomonadati</taxon>
        <taxon>Pseudomonadota</taxon>
        <taxon>Alphaproteobacteria</taxon>
        <taxon>Sphingomonadales</taxon>
        <taxon>Sphingomonadaceae</taxon>
        <taxon>Sphingomonas</taxon>
    </lineage>
</organism>
<dbReference type="InterPro" id="IPR039121">
    <property type="entry name" value="NUDT19"/>
</dbReference>
<dbReference type="Gene3D" id="3.90.79.10">
    <property type="entry name" value="Nucleoside Triphosphate Pyrophosphohydrolase"/>
    <property type="match status" value="1"/>
</dbReference>
<proteinExistence type="predicted"/>
<keyword evidence="5" id="KW-0460">Magnesium</keyword>
<keyword evidence="4" id="KW-0378">Hydrolase</keyword>
<dbReference type="PROSITE" id="PS51462">
    <property type="entry name" value="NUDIX"/>
    <property type="match status" value="1"/>
</dbReference>
<comment type="cofactor">
    <cofactor evidence="2">
        <name>Mg(2+)</name>
        <dbReference type="ChEBI" id="CHEBI:18420"/>
    </cofactor>
</comment>
<dbReference type="CDD" id="cd18870">
    <property type="entry name" value="NUDIX_AcylCoAdiphos_Nudt19"/>
    <property type="match status" value="1"/>
</dbReference>
<accession>A0ABS7PU16</accession>
<sequence length="250" mass="27361">MTDPQPTPAATLIVFRDRKGAPPELLIVKRASVMSFAAGALVFPGGRVDPGDHVLAAGAADPEDGAARVAAIRETLEESGIAIGFDPMPDPETVAALRQAMVDGMAFGEAIARGGWRLDLDMLVPWARWCPNFRETRAFDTRFYIARLPENAPEPSVDASENTHIFWADADTVLDRARSGAARVIFPTWRNLERLALFADFDAAAAYSANYPIRLIRPWVEQRESGPYLLIPDDLGYPVTEQPLSEVSRA</sequence>
<evidence type="ECO:0000256" key="2">
    <source>
        <dbReference type="ARBA" id="ARBA00001946"/>
    </source>
</evidence>
<comment type="cofactor">
    <cofactor evidence="1">
        <name>Mn(2+)</name>
        <dbReference type="ChEBI" id="CHEBI:29035"/>
    </cofactor>
</comment>
<evidence type="ECO:0000256" key="5">
    <source>
        <dbReference type="ARBA" id="ARBA00022842"/>
    </source>
</evidence>
<evidence type="ECO:0000256" key="4">
    <source>
        <dbReference type="ARBA" id="ARBA00022801"/>
    </source>
</evidence>
<dbReference type="EMBL" id="JAINVV010000010">
    <property type="protein sequence ID" value="MBY8824847.1"/>
    <property type="molecule type" value="Genomic_DNA"/>
</dbReference>
<comment type="caution">
    <text evidence="8">The sequence shown here is derived from an EMBL/GenBank/DDBJ whole genome shotgun (WGS) entry which is preliminary data.</text>
</comment>
<dbReference type="SUPFAM" id="SSF55811">
    <property type="entry name" value="Nudix"/>
    <property type="match status" value="1"/>
</dbReference>
<evidence type="ECO:0000313" key="9">
    <source>
        <dbReference type="Proteomes" id="UP000706039"/>
    </source>
</evidence>
<evidence type="ECO:0000256" key="1">
    <source>
        <dbReference type="ARBA" id="ARBA00001936"/>
    </source>
</evidence>
<keyword evidence="3" id="KW-0479">Metal-binding</keyword>
<dbReference type="InterPro" id="IPR000086">
    <property type="entry name" value="NUDIX_hydrolase_dom"/>
</dbReference>
<evidence type="ECO:0000256" key="3">
    <source>
        <dbReference type="ARBA" id="ARBA00022723"/>
    </source>
</evidence>
<keyword evidence="6" id="KW-0464">Manganese</keyword>
<evidence type="ECO:0000256" key="6">
    <source>
        <dbReference type="ARBA" id="ARBA00023211"/>
    </source>
</evidence>
<dbReference type="Proteomes" id="UP000706039">
    <property type="component" value="Unassembled WGS sequence"/>
</dbReference>
<keyword evidence="9" id="KW-1185">Reference proteome</keyword>
<reference evidence="8 9" key="1">
    <citation type="submission" date="2021-08" db="EMBL/GenBank/DDBJ databases">
        <authorList>
            <person name="Tuo L."/>
        </authorList>
    </citation>
    <scope>NUCLEOTIDE SEQUENCE [LARGE SCALE GENOMIC DNA]</scope>
    <source>
        <strain evidence="8 9">JCM 31229</strain>
    </source>
</reference>
<dbReference type="PANTHER" id="PTHR12318:SF0">
    <property type="entry name" value="ACYL-COENZYME A DIPHOSPHATASE NUDT19"/>
    <property type="match status" value="1"/>
</dbReference>
<name>A0ABS7PU16_9SPHN</name>
<evidence type="ECO:0000259" key="7">
    <source>
        <dbReference type="PROSITE" id="PS51462"/>
    </source>
</evidence>
<protein>
    <submittedName>
        <fullName evidence="8">NUDIX domain-containing protein</fullName>
    </submittedName>
</protein>
<evidence type="ECO:0000313" key="8">
    <source>
        <dbReference type="EMBL" id="MBY8824847.1"/>
    </source>
</evidence>
<dbReference type="InterPro" id="IPR015797">
    <property type="entry name" value="NUDIX_hydrolase-like_dom_sf"/>
</dbReference>
<feature type="domain" description="Nudix hydrolase" evidence="7">
    <location>
        <begin position="5"/>
        <end position="197"/>
    </location>
</feature>
<dbReference type="PANTHER" id="PTHR12318">
    <property type="entry name" value="TESTOSTERONE-REGULATED PROTEIN RP2"/>
    <property type="match status" value="1"/>
</dbReference>
<gene>
    <name evidence="8" type="ORF">K7G82_21255</name>
</gene>